<protein>
    <recommendedName>
        <fullName evidence="12">alpha-1,2-Mannosidase</fullName>
        <ecNumber evidence="12">3.2.1.-</ecNumber>
    </recommendedName>
</protein>
<evidence type="ECO:0000256" key="3">
    <source>
        <dbReference type="ARBA" id="ARBA00007658"/>
    </source>
</evidence>
<feature type="disulfide bond" evidence="11">
    <location>
        <begin position="349"/>
        <end position="413"/>
    </location>
</feature>
<name>A0A9P6CHB8_9AGAR</name>
<evidence type="ECO:0000256" key="6">
    <source>
        <dbReference type="ARBA" id="ARBA00022837"/>
    </source>
</evidence>
<dbReference type="PANTHER" id="PTHR11742:SF55">
    <property type="entry name" value="ENDOPLASMIC RETICULUM MANNOSYL-OLIGOSACCHARIDE 1,2-ALPHA-MANNOSIDASE"/>
    <property type="match status" value="1"/>
</dbReference>
<evidence type="ECO:0000256" key="7">
    <source>
        <dbReference type="ARBA" id="ARBA00023157"/>
    </source>
</evidence>
<evidence type="ECO:0000256" key="9">
    <source>
        <dbReference type="ARBA" id="ARBA00048605"/>
    </source>
</evidence>
<comment type="pathway">
    <text evidence="2">Protein modification; protein glycosylation.</text>
</comment>
<evidence type="ECO:0000256" key="1">
    <source>
        <dbReference type="ARBA" id="ARBA00001913"/>
    </source>
</evidence>
<dbReference type="AlphaFoldDB" id="A0A9P6CHB8"/>
<keyword evidence="7 11" id="KW-1015">Disulfide bond</keyword>
<dbReference type="Pfam" id="PF01532">
    <property type="entry name" value="Glyco_hydro_47"/>
    <property type="match status" value="1"/>
</dbReference>
<dbReference type="PRINTS" id="PR00747">
    <property type="entry name" value="GLYHDRLASE47"/>
</dbReference>
<evidence type="ECO:0000256" key="8">
    <source>
        <dbReference type="ARBA" id="ARBA00047669"/>
    </source>
</evidence>
<evidence type="ECO:0000313" key="14">
    <source>
        <dbReference type="Proteomes" id="UP000807353"/>
    </source>
</evidence>
<dbReference type="InterPro" id="IPR001382">
    <property type="entry name" value="Glyco_hydro_47"/>
</dbReference>
<dbReference type="InterPro" id="IPR050749">
    <property type="entry name" value="Glycosyl_Hydrolase_47"/>
</dbReference>
<evidence type="ECO:0000256" key="10">
    <source>
        <dbReference type="PIRSR" id="PIRSR601382-2"/>
    </source>
</evidence>
<evidence type="ECO:0000256" key="2">
    <source>
        <dbReference type="ARBA" id="ARBA00004922"/>
    </source>
</evidence>
<comment type="catalytic activity">
    <reaction evidence="9">
        <text>N(4)-(alpha-D-Man-(1-&gt;2)-alpha-D-Man-(1-&gt;2)-alpha-D-Man-(1-&gt;3)-[alpha-D-Man-(1-&gt;2)-alpha-D-Man-(1-&gt;3)-[alpha-D-Man-(1-&gt;2)-alpha-D-Man-(1-&gt;6)]-alpha-D-Man-(1-&gt;6)]-beta-D-Man-(1-&gt;4)-beta-D-GlcNAc-(1-&gt;4)-beta-D-GlcNAc)-L-asparaginyl-[protein] (N-glucan mannose isomer 9A1,2,3B1,2,3) + 4 H2O = N(4)-(alpha-D-Man-(1-&gt;3)-[alpha-D-Man-(1-&gt;3)-[alpha-D-Man-(1-&gt;6)]-alpha-D-Man-(1-&gt;6)]-beta-D-Man-(1-&gt;4)-beta-D-GlcNAc-(1-&gt;4)-beta-D-GlcNAc)-L-asparaginyl-[protein] (N-glucan mannose isomer 5A1,2) + 4 beta-D-mannose</text>
        <dbReference type="Rhea" id="RHEA:56008"/>
        <dbReference type="Rhea" id="RHEA-COMP:14356"/>
        <dbReference type="Rhea" id="RHEA-COMP:14367"/>
        <dbReference type="ChEBI" id="CHEBI:15377"/>
        <dbReference type="ChEBI" id="CHEBI:28563"/>
        <dbReference type="ChEBI" id="CHEBI:59087"/>
        <dbReference type="ChEBI" id="CHEBI:139493"/>
        <dbReference type="EC" id="3.2.1.113"/>
    </reaction>
</comment>
<evidence type="ECO:0000256" key="5">
    <source>
        <dbReference type="ARBA" id="ARBA00022801"/>
    </source>
</evidence>
<dbReference type="GO" id="GO:0005975">
    <property type="term" value="P:carbohydrate metabolic process"/>
    <property type="evidence" value="ECO:0007669"/>
    <property type="project" value="InterPro"/>
</dbReference>
<dbReference type="GO" id="GO:0016020">
    <property type="term" value="C:membrane"/>
    <property type="evidence" value="ECO:0007669"/>
    <property type="project" value="InterPro"/>
</dbReference>
<comment type="catalytic activity">
    <reaction evidence="8">
        <text>N(4)-(alpha-D-Man-(1-&gt;2)-alpha-D-Man-(1-&gt;2)-alpha-D-Man-(1-&gt;3)-[alpha-D-Man-(1-&gt;3)-[alpha-D-Man-(1-&gt;2)-alpha-D-Man-(1-&gt;6)]-alpha-D-Man-(1-&gt;6)]-beta-D-Man-(1-&gt;4)-beta-D-GlcNAc-(1-&gt;4)-beta-D-GlcNAc)-L-asparaginyl-[protein] (N-glucan mannose isomer 8A1,2,3B1,3) + 3 H2O = N(4)-(alpha-D-Man-(1-&gt;3)-[alpha-D-Man-(1-&gt;3)-[alpha-D-Man-(1-&gt;6)]-alpha-D-Man-(1-&gt;6)]-beta-D-Man-(1-&gt;4)-beta-D-GlcNAc-(1-&gt;4)-beta-D-GlcNAc)-L-asparaginyl-[protein] (N-glucan mannose isomer 5A1,2) + 3 beta-D-mannose</text>
        <dbReference type="Rhea" id="RHEA:56028"/>
        <dbReference type="Rhea" id="RHEA-COMP:14358"/>
        <dbReference type="Rhea" id="RHEA-COMP:14367"/>
        <dbReference type="ChEBI" id="CHEBI:15377"/>
        <dbReference type="ChEBI" id="CHEBI:28563"/>
        <dbReference type="ChEBI" id="CHEBI:59087"/>
        <dbReference type="ChEBI" id="CHEBI:60628"/>
        <dbReference type="EC" id="3.2.1.113"/>
    </reaction>
</comment>
<comment type="caution">
    <text evidence="13">The sequence shown here is derived from an EMBL/GenBank/DDBJ whole genome shotgun (WGS) entry which is preliminary data.</text>
</comment>
<dbReference type="PANTHER" id="PTHR11742">
    <property type="entry name" value="MANNOSYL-OLIGOSACCHARIDE ALPHA-1,2-MANNOSIDASE-RELATED"/>
    <property type="match status" value="1"/>
</dbReference>
<proteinExistence type="inferred from homology"/>
<feature type="binding site" evidence="10">
    <location>
        <position position="596"/>
    </location>
    <ligand>
        <name>Ca(2+)</name>
        <dbReference type="ChEBI" id="CHEBI:29108"/>
    </ligand>
</feature>
<dbReference type="Proteomes" id="UP000807353">
    <property type="component" value="Unassembled WGS sequence"/>
</dbReference>
<dbReference type="EC" id="3.2.1.-" evidence="12"/>
<dbReference type="InterPro" id="IPR012341">
    <property type="entry name" value="6hp_glycosidase-like_sf"/>
</dbReference>
<accession>A0A9P6CHB8</accession>
<dbReference type="GO" id="GO:0005509">
    <property type="term" value="F:calcium ion binding"/>
    <property type="evidence" value="ECO:0007669"/>
    <property type="project" value="InterPro"/>
</dbReference>
<keyword evidence="12" id="KW-0326">Glycosidase</keyword>
<dbReference type="GO" id="GO:0005783">
    <property type="term" value="C:endoplasmic reticulum"/>
    <property type="evidence" value="ECO:0007669"/>
    <property type="project" value="TreeGrafter"/>
</dbReference>
<dbReference type="Gene3D" id="1.50.10.10">
    <property type="match status" value="1"/>
</dbReference>
<comment type="similarity">
    <text evidence="3 12">Belongs to the glycosyl hydrolase 47 family.</text>
</comment>
<comment type="cofactor">
    <cofactor evidence="1 10">
        <name>Ca(2+)</name>
        <dbReference type="ChEBI" id="CHEBI:29108"/>
    </cofactor>
</comment>
<sequence>MYQLLEQGPLEEVNMHRKYSTQRTWHKIRQRPWFSSALAVIGLFVFYKLVFSEANEEHADLSAHIWEESAAQVKDAFIHAYHGYEHFAAPNDELRPLSKGWSNNLNGWGVSLFDSLDTLLIMGFQDEFDRALSFVKQANFSHTEDPYVPYFETIIRYLGGLLSAHALSHEQILLQRADELATVLDPIFQTKSGMPLYGVNPSTGETTGPQIGILAEMASLQLEYTYLAKLTGKKDHFERAYNVMRVLDEANLQDTAGMFPVGWNLTTGQPHDAHLSVGAQADSAHEYLLKQYLLTAKTDKASLKMYIRATTHIISKLLYVSPRRHLLYVTDIYDGPNNYTSHVFEHLSCFLPGLLALGAHTLPLDKLDELGVHPSDIDDNGHFGSSGANYKKLLGYDLKKLHIWAAEGLAQTCWLTYADQPSGLGPDEIVMNSVFSKETWDILGNQWGTKHESVLWVDLMEKWKESGSRGAPPGAKEKRPIIYTEEERISGTGKGRDYVVKKAGYLLRPETVESLYILWRVTGNPKWRIRGRTIFHAIEEQAKTTSGYASLRSVEVSPAVKNDDMPSYFLAETLKYLYLMFIKEDPFPFDKWVFNTEAHPFPVFNWTRSERDHFGIHY</sequence>
<keyword evidence="6 10" id="KW-0106">Calcium</keyword>
<gene>
    <name evidence="13" type="ORF">BDZ94DRAFT_1251959</name>
</gene>
<evidence type="ECO:0000256" key="11">
    <source>
        <dbReference type="PIRSR" id="PIRSR601382-3"/>
    </source>
</evidence>
<dbReference type="GO" id="GO:0004571">
    <property type="term" value="F:mannosyl-oligosaccharide 1,2-alpha-mannosidase activity"/>
    <property type="evidence" value="ECO:0007669"/>
    <property type="project" value="UniProtKB-EC"/>
</dbReference>
<dbReference type="SUPFAM" id="SSF48225">
    <property type="entry name" value="Seven-hairpin glycosidases"/>
    <property type="match status" value="1"/>
</dbReference>
<dbReference type="GO" id="GO:0036503">
    <property type="term" value="P:ERAD pathway"/>
    <property type="evidence" value="ECO:0007669"/>
    <property type="project" value="UniProtKB-ARBA"/>
</dbReference>
<keyword evidence="14" id="KW-1185">Reference proteome</keyword>
<dbReference type="InterPro" id="IPR036026">
    <property type="entry name" value="Seven-hairpin_glycosidases"/>
</dbReference>
<organism evidence="13 14">
    <name type="scientific">Collybia nuda</name>
    <dbReference type="NCBI Taxonomy" id="64659"/>
    <lineage>
        <taxon>Eukaryota</taxon>
        <taxon>Fungi</taxon>
        <taxon>Dikarya</taxon>
        <taxon>Basidiomycota</taxon>
        <taxon>Agaricomycotina</taxon>
        <taxon>Agaricomycetes</taxon>
        <taxon>Agaricomycetidae</taxon>
        <taxon>Agaricales</taxon>
        <taxon>Tricholomatineae</taxon>
        <taxon>Clitocybaceae</taxon>
        <taxon>Collybia</taxon>
    </lineage>
</organism>
<keyword evidence="4 10" id="KW-0479">Metal-binding</keyword>
<keyword evidence="5 12" id="KW-0378">Hydrolase</keyword>
<evidence type="ECO:0000256" key="12">
    <source>
        <dbReference type="RuleBase" id="RU361193"/>
    </source>
</evidence>
<dbReference type="EMBL" id="MU150243">
    <property type="protein sequence ID" value="KAF9466042.1"/>
    <property type="molecule type" value="Genomic_DNA"/>
</dbReference>
<dbReference type="OrthoDB" id="8118055at2759"/>
<evidence type="ECO:0000313" key="13">
    <source>
        <dbReference type="EMBL" id="KAF9466042.1"/>
    </source>
</evidence>
<evidence type="ECO:0000256" key="4">
    <source>
        <dbReference type="ARBA" id="ARBA00022723"/>
    </source>
</evidence>
<reference evidence="13" key="1">
    <citation type="submission" date="2020-11" db="EMBL/GenBank/DDBJ databases">
        <authorList>
            <consortium name="DOE Joint Genome Institute"/>
            <person name="Ahrendt S."/>
            <person name="Riley R."/>
            <person name="Andreopoulos W."/>
            <person name="Labutti K."/>
            <person name="Pangilinan J."/>
            <person name="Ruiz-Duenas F.J."/>
            <person name="Barrasa J.M."/>
            <person name="Sanchez-Garcia M."/>
            <person name="Camarero S."/>
            <person name="Miyauchi S."/>
            <person name="Serrano A."/>
            <person name="Linde D."/>
            <person name="Babiker R."/>
            <person name="Drula E."/>
            <person name="Ayuso-Fernandez I."/>
            <person name="Pacheco R."/>
            <person name="Padilla G."/>
            <person name="Ferreira P."/>
            <person name="Barriuso J."/>
            <person name="Kellner H."/>
            <person name="Castanera R."/>
            <person name="Alfaro M."/>
            <person name="Ramirez L."/>
            <person name="Pisabarro A.G."/>
            <person name="Kuo A."/>
            <person name="Tritt A."/>
            <person name="Lipzen A."/>
            <person name="He G."/>
            <person name="Yan M."/>
            <person name="Ng V."/>
            <person name="Cullen D."/>
            <person name="Martin F."/>
            <person name="Rosso M.-N."/>
            <person name="Henrissat B."/>
            <person name="Hibbett D."/>
            <person name="Martinez A.T."/>
            <person name="Grigoriev I.V."/>
        </authorList>
    </citation>
    <scope>NUCLEOTIDE SEQUENCE</scope>
    <source>
        <strain evidence="13">CBS 247.69</strain>
    </source>
</reference>